<organism evidence="13 14">
    <name type="scientific">Mortierella isabellina</name>
    <name type="common">Filamentous fungus</name>
    <name type="synonym">Umbelopsis isabellina</name>
    <dbReference type="NCBI Taxonomy" id="91625"/>
    <lineage>
        <taxon>Eukaryota</taxon>
        <taxon>Fungi</taxon>
        <taxon>Fungi incertae sedis</taxon>
        <taxon>Mucoromycota</taxon>
        <taxon>Mucoromycotina</taxon>
        <taxon>Umbelopsidomycetes</taxon>
        <taxon>Umbelopsidales</taxon>
        <taxon>Umbelopsidaceae</taxon>
        <taxon>Umbelopsis</taxon>
    </lineage>
</organism>
<keyword evidence="7" id="KW-0508">mRNA splicing</keyword>
<keyword evidence="8" id="KW-0539">Nucleus</keyword>
<evidence type="ECO:0000256" key="2">
    <source>
        <dbReference type="ARBA" id="ARBA00007243"/>
    </source>
</evidence>
<dbReference type="Gene3D" id="3.30.70.330">
    <property type="match status" value="2"/>
</dbReference>
<evidence type="ECO:0000256" key="3">
    <source>
        <dbReference type="ARBA" id="ARBA00022664"/>
    </source>
</evidence>
<dbReference type="SUPFAM" id="SSF54928">
    <property type="entry name" value="RNA-binding domain, RBD"/>
    <property type="match status" value="2"/>
</dbReference>
<keyword evidence="14" id="KW-1185">Reference proteome</keyword>
<accession>A0A8H7UK69</accession>
<evidence type="ECO:0000256" key="4">
    <source>
        <dbReference type="ARBA" id="ARBA00022728"/>
    </source>
</evidence>
<dbReference type="InterPro" id="IPR012677">
    <property type="entry name" value="Nucleotide-bd_a/b_plait_sf"/>
</dbReference>
<dbReference type="GO" id="GO:0003723">
    <property type="term" value="F:RNA binding"/>
    <property type="evidence" value="ECO:0007669"/>
    <property type="project" value="UniProtKB-UniRule"/>
</dbReference>
<proteinExistence type="inferred from homology"/>
<evidence type="ECO:0000256" key="5">
    <source>
        <dbReference type="ARBA" id="ARBA00022737"/>
    </source>
</evidence>
<dbReference type="OrthoDB" id="266020at2759"/>
<evidence type="ECO:0000256" key="1">
    <source>
        <dbReference type="ARBA" id="ARBA00004123"/>
    </source>
</evidence>
<comment type="similarity">
    <text evidence="2">Belongs to the RRM U1 A/B'' family.</text>
</comment>
<dbReference type="CDD" id="cd12246">
    <property type="entry name" value="RRM1_U1A_like"/>
    <property type="match status" value="1"/>
</dbReference>
<comment type="caution">
    <text evidence="13">The sequence shown here is derived from an EMBL/GenBank/DDBJ whole genome shotgun (WGS) entry which is preliminary data.</text>
</comment>
<dbReference type="FunFam" id="3.30.70.330:FF:000039">
    <property type="entry name" value="U1 small nuclear ribonucleoprotein A"/>
    <property type="match status" value="1"/>
</dbReference>
<comment type="subcellular location">
    <subcellularLocation>
        <location evidence="1">Nucleus</location>
    </subcellularLocation>
</comment>
<evidence type="ECO:0000256" key="10">
    <source>
        <dbReference type="PROSITE-ProRule" id="PRU00176"/>
    </source>
</evidence>
<keyword evidence="6 10" id="KW-0694">RNA-binding</keyword>
<feature type="region of interest" description="Disordered" evidence="11">
    <location>
        <begin position="174"/>
        <end position="212"/>
    </location>
</feature>
<evidence type="ECO:0000256" key="6">
    <source>
        <dbReference type="ARBA" id="ARBA00022884"/>
    </source>
</evidence>
<dbReference type="PROSITE" id="PS50102">
    <property type="entry name" value="RRM"/>
    <property type="match status" value="2"/>
</dbReference>
<feature type="domain" description="RRM" evidence="12">
    <location>
        <begin position="221"/>
        <end position="295"/>
    </location>
</feature>
<evidence type="ECO:0000256" key="11">
    <source>
        <dbReference type="SAM" id="MobiDB-lite"/>
    </source>
</evidence>
<dbReference type="AlphaFoldDB" id="A0A8H7UK69"/>
<evidence type="ECO:0000259" key="12">
    <source>
        <dbReference type="PROSITE" id="PS50102"/>
    </source>
</evidence>
<dbReference type="EMBL" id="JAEPQZ010000004">
    <property type="protein sequence ID" value="KAG2181929.1"/>
    <property type="molecule type" value="Genomic_DNA"/>
</dbReference>
<dbReference type="InterPro" id="IPR035979">
    <property type="entry name" value="RBD_domain_sf"/>
</dbReference>
<keyword evidence="3" id="KW-0507">mRNA processing</keyword>
<dbReference type="GO" id="GO:0030532">
    <property type="term" value="C:small nuclear ribonucleoprotein complex"/>
    <property type="evidence" value="ECO:0007669"/>
    <property type="project" value="UniProtKB-ARBA"/>
</dbReference>
<evidence type="ECO:0000256" key="8">
    <source>
        <dbReference type="ARBA" id="ARBA00023242"/>
    </source>
</evidence>
<keyword evidence="5" id="KW-0677">Repeat</keyword>
<feature type="region of interest" description="Disordered" evidence="11">
    <location>
        <begin position="1"/>
        <end position="51"/>
    </location>
</feature>
<dbReference type="GO" id="GO:0008380">
    <property type="term" value="P:RNA splicing"/>
    <property type="evidence" value="ECO:0007669"/>
    <property type="project" value="UniProtKB-KW"/>
</dbReference>
<feature type="compositionally biased region" description="Pro residues" evidence="11">
    <location>
        <begin position="1"/>
        <end position="48"/>
    </location>
</feature>
<dbReference type="Pfam" id="PF00076">
    <property type="entry name" value="RRM_1"/>
    <property type="match status" value="2"/>
</dbReference>
<dbReference type="InterPro" id="IPR000504">
    <property type="entry name" value="RRM_dom"/>
</dbReference>
<dbReference type="GO" id="GO:0005681">
    <property type="term" value="C:spliceosomal complex"/>
    <property type="evidence" value="ECO:0007669"/>
    <property type="project" value="UniProtKB-KW"/>
</dbReference>
<reference evidence="13" key="1">
    <citation type="submission" date="2020-12" db="EMBL/GenBank/DDBJ databases">
        <title>Metabolic potential, ecology and presence of endohyphal bacteria is reflected in genomic diversity of Mucoromycotina.</title>
        <authorList>
            <person name="Muszewska A."/>
            <person name="Okrasinska A."/>
            <person name="Steczkiewicz K."/>
            <person name="Drgas O."/>
            <person name="Orlowska M."/>
            <person name="Perlinska-Lenart U."/>
            <person name="Aleksandrzak-Piekarczyk T."/>
            <person name="Szatraj K."/>
            <person name="Zielenkiewicz U."/>
            <person name="Pilsyk S."/>
            <person name="Malc E."/>
            <person name="Mieczkowski P."/>
            <person name="Kruszewska J.S."/>
            <person name="Biernat P."/>
            <person name="Pawlowska J."/>
        </authorList>
    </citation>
    <scope>NUCLEOTIDE SEQUENCE</scope>
    <source>
        <strain evidence="13">WA0000067209</strain>
    </source>
</reference>
<gene>
    <name evidence="13" type="ORF">INT43_006854</name>
</gene>
<evidence type="ECO:0000313" key="13">
    <source>
        <dbReference type="EMBL" id="KAG2181929.1"/>
    </source>
</evidence>
<keyword evidence="9" id="KW-0687">Ribonucleoprotein</keyword>
<protein>
    <recommendedName>
        <fullName evidence="12">RRM domain-containing protein</fullName>
    </recommendedName>
</protein>
<name>A0A8H7UK69_MORIS</name>
<feature type="domain" description="RRM" evidence="12">
    <location>
        <begin position="77"/>
        <end position="156"/>
    </location>
</feature>
<dbReference type="SMART" id="SM00360">
    <property type="entry name" value="RRM"/>
    <property type="match status" value="2"/>
</dbReference>
<dbReference type="CDD" id="cd12247">
    <property type="entry name" value="RRM2_U1A_like"/>
    <property type="match status" value="1"/>
</dbReference>
<dbReference type="Proteomes" id="UP000654370">
    <property type="component" value="Unassembled WGS sequence"/>
</dbReference>
<evidence type="ECO:0000256" key="9">
    <source>
        <dbReference type="ARBA" id="ARBA00023274"/>
    </source>
</evidence>
<dbReference type="GO" id="GO:0006397">
    <property type="term" value="P:mRNA processing"/>
    <property type="evidence" value="ECO:0007669"/>
    <property type="project" value="UniProtKB-KW"/>
</dbReference>
<sequence length="295" mass="31943">MAQQGMPPPFPGIAPPGAPPMGAPPMGGPPMGGPPMGGPPMGGPPMGVPPQAMGIPPPKLVGGIPTPRQPPNTTPSRTVYVNNINEKVQIPVLKKTLETLFQQYGKVLDVTAYSNIRARGQAFVAFEEEDSATKAIKELQHFVLYDKPLVLQYARQKSDVHAKLDGNYDEHHAARVEEKSKRPPLSAPLGPRPGMPGTGFPPGAHLPPGHQIPDEFLPPNNILFLQNLPEDIQQAQLMDLFQTYPGFREVRMIPTKRDIAFVEYEDETLAAAAKSALGGHEIEDGKPMKVTFARK</sequence>
<keyword evidence="4" id="KW-0747">Spliceosome</keyword>
<evidence type="ECO:0000256" key="7">
    <source>
        <dbReference type="ARBA" id="ARBA00023187"/>
    </source>
</evidence>
<dbReference type="FunFam" id="3.30.70.330:FF:000029">
    <property type="entry name" value="U2 small nuclear ribonucleoprotein B"/>
    <property type="match status" value="1"/>
</dbReference>
<dbReference type="PANTHER" id="PTHR10501">
    <property type="entry name" value="U1 SMALL NUCLEAR RIBONUCLEOPROTEIN A/U2 SMALL NUCLEAR RIBONUCLEOPROTEIN B"/>
    <property type="match status" value="1"/>
</dbReference>
<evidence type="ECO:0000313" key="14">
    <source>
        <dbReference type="Proteomes" id="UP000654370"/>
    </source>
</evidence>